<gene>
    <name evidence="1" type="ORF">NYG85_04045</name>
</gene>
<evidence type="ECO:0000313" key="2">
    <source>
        <dbReference type="Proteomes" id="UP001173801"/>
    </source>
</evidence>
<keyword evidence="2" id="KW-1185">Reference proteome</keyword>
<dbReference type="InterPro" id="IPR011047">
    <property type="entry name" value="Quinoprotein_ADH-like_sf"/>
</dbReference>
<dbReference type="Proteomes" id="UP001173801">
    <property type="component" value="Unassembled WGS sequence"/>
</dbReference>
<dbReference type="RefSeq" id="WP_284937200.1">
    <property type="nucleotide sequence ID" value="NZ_JANURM010000003.1"/>
</dbReference>
<dbReference type="EMBL" id="JANURM010000003">
    <property type="protein sequence ID" value="MDL0088544.1"/>
    <property type="molecule type" value="Genomic_DNA"/>
</dbReference>
<dbReference type="Gene3D" id="2.130.10.10">
    <property type="entry name" value="YVTN repeat-like/Quinoprotein amine dehydrogenase"/>
    <property type="match status" value="1"/>
</dbReference>
<organism evidence="1 2">
    <name type="scientific">Campylobacter gastrosuis</name>
    <dbReference type="NCBI Taxonomy" id="2974576"/>
    <lineage>
        <taxon>Bacteria</taxon>
        <taxon>Pseudomonadati</taxon>
        <taxon>Campylobacterota</taxon>
        <taxon>Epsilonproteobacteria</taxon>
        <taxon>Campylobacterales</taxon>
        <taxon>Campylobacteraceae</taxon>
        <taxon>Campylobacter</taxon>
    </lineage>
</organism>
<keyword evidence="1" id="KW-0808">Transferase</keyword>
<evidence type="ECO:0000313" key="1">
    <source>
        <dbReference type="EMBL" id="MDL0088544.1"/>
    </source>
</evidence>
<name>A0ABT7HNQ2_9BACT</name>
<accession>A0ABT7HNQ2</accession>
<sequence length="332" mass="36858">MKNFALVSIILALFLSGCNTKRQYFEPEITSKDSIKKHSLDSKISDVSIAGVTLKNSNIITKNGQNSKIKLKEGFKFLGEDDGLFISANLDGVLEVSDDSGNIVFSKQYGSAIVAASIKSGLIAAVSALNHIYLIDLNSAQTLMEYKSSEVFAIDSRVAAPVFLNSIIIYPSLDGRIYVVQKSGQILKDIVISSETFFNNVTYLDVIDDNMIAATAKKVIVINPQKISYFDGEIKNFIRHGNEIFIFKKDGGVVKTDLELNELAKNYFKFAIFSGASVVNNKLYIVEKTGYIIQTDLNLANTKIIELSDEIDDKSFISGDKFYYDNEFVKFE</sequence>
<dbReference type="GO" id="GO:0016740">
    <property type="term" value="F:transferase activity"/>
    <property type="evidence" value="ECO:0007669"/>
    <property type="project" value="UniProtKB-KW"/>
</dbReference>
<proteinExistence type="predicted"/>
<reference evidence="1" key="2">
    <citation type="journal article" date="2023" name="Microorganisms">
        <title>Isolation and Genomic Characteristics of Cat-Borne Campylobacter felis sp. nov. and Sheep-Borne Campylobacter ovis sp. nov.</title>
        <authorList>
            <person name="Wang H."/>
            <person name="Li Y."/>
            <person name="Gu Y."/>
            <person name="Zhou G."/>
            <person name="Chen X."/>
            <person name="Zhang X."/>
            <person name="Shao Z."/>
            <person name="Zhang J."/>
            <person name="Zhang M."/>
        </authorList>
    </citation>
    <scope>NUCLEOTIDE SEQUENCE</scope>
    <source>
        <strain evidence="1">PS10</strain>
    </source>
</reference>
<comment type="caution">
    <text evidence="1">The sequence shown here is derived from an EMBL/GenBank/DDBJ whole genome shotgun (WGS) entry which is preliminary data.</text>
</comment>
<protein>
    <submittedName>
        <fullName evidence="1">L-seryl-tRNA selenium transferase</fullName>
    </submittedName>
</protein>
<dbReference type="PROSITE" id="PS51257">
    <property type="entry name" value="PROKAR_LIPOPROTEIN"/>
    <property type="match status" value="1"/>
</dbReference>
<dbReference type="InterPro" id="IPR015943">
    <property type="entry name" value="WD40/YVTN_repeat-like_dom_sf"/>
</dbReference>
<reference evidence="1" key="1">
    <citation type="submission" date="2022-08" db="EMBL/GenBank/DDBJ databases">
        <authorList>
            <person name="Wang H."/>
        </authorList>
    </citation>
    <scope>NUCLEOTIDE SEQUENCE</scope>
    <source>
        <strain evidence="1">PS10</strain>
    </source>
</reference>
<dbReference type="SUPFAM" id="SSF50998">
    <property type="entry name" value="Quinoprotein alcohol dehydrogenase-like"/>
    <property type="match status" value="1"/>
</dbReference>